<keyword evidence="3" id="KW-1185">Reference proteome</keyword>
<dbReference type="PATRIC" id="fig|45068.5.peg.1082"/>
<dbReference type="OrthoDB" id="5652980at2"/>
<reference evidence="2 3" key="1">
    <citation type="submission" date="2015-11" db="EMBL/GenBank/DDBJ databases">
        <title>Genomic analysis of 38 Legionella species identifies large and diverse effector repertoires.</title>
        <authorList>
            <person name="Burstein D."/>
            <person name="Amaro F."/>
            <person name="Zusman T."/>
            <person name="Lifshitz Z."/>
            <person name="Cohen O."/>
            <person name="Gilbert J.A."/>
            <person name="Pupko T."/>
            <person name="Shuman H.A."/>
            <person name="Segal G."/>
        </authorList>
    </citation>
    <scope>NUCLEOTIDE SEQUENCE [LARGE SCALE GENOMIC DNA]</scope>
    <source>
        <strain evidence="2 3">ATCC 49505</strain>
    </source>
</reference>
<feature type="transmembrane region" description="Helical" evidence="1">
    <location>
        <begin position="21"/>
        <end position="42"/>
    </location>
</feature>
<comment type="caution">
    <text evidence="2">The sequence shown here is derived from an EMBL/GenBank/DDBJ whole genome shotgun (WGS) entry which is preliminary data.</text>
</comment>
<evidence type="ECO:0000313" key="3">
    <source>
        <dbReference type="Proteomes" id="UP000054997"/>
    </source>
</evidence>
<proteinExistence type="predicted"/>
<dbReference type="STRING" id="45068.Llon_0999"/>
<accession>A0A0W0VP63</accession>
<dbReference type="AlphaFoldDB" id="A0A0W0VP63"/>
<protein>
    <recommendedName>
        <fullName evidence="4">Tfp pilus assembly protein PilW</fullName>
    </recommendedName>
</protein>
<dbReference type="RefSeq" id="WP_058528988.1">
    <property type="nucleotide sequence ID" value="NZ_CAAAHZ010000006.1"/>
</dbReference>
<evidence type="ECO:0000313" key="2">
    <source>
        <dbReference type="EMBL" id="KTD21834.1"/>
    </source>
</evidence>
<keyword evidence="1" id="KW-1133">Transmembrane helix</keyword>
<sequence>MKERHSPRVKKIAKIAAGSRGFGLPEILISLFLSSFILLALVNQYLGIKKEHQQIEAWLGQNTEVQLLIDLMRDSVRRAGFTPCLTIPHLLTSDVQGKPLFSLAIKHKPATMLIINRMHEEFDEISAISDSNQVRTKTRILKAGQTILIADCYHAETSVVKSIKAIGNGQIVDLMNPLIFNYQQPAYIGEWLEEKYFIRKVKNQNALYYGRNRFDELAPFVDDLAVQLLRKKDNILVRIILDLNHGKNIQFDTKLRA</sequence>
<evidence type="ECO:0000256" key="1">
    <source>
        <dbReference type="SAM" id="Phobius"/>
    </source>
</evidence>
<organism evidence="2 3">
    <name type="scientific">Legionella londiniensis</name>
    <dbReference type="NCBI Taxonomy" id="45068"/>
    <lineage>
        <taxon>Bacteria</taxon>
        <taxon>Pseudomonadati</taxon>
        <taxon>Pseudomonadota</taxon>
        <taxon>Gammaproteobacteria</taxon>
        <taxon>Legionellales</taxon>
        <taxon>Legionellaceae</taxon>
        <taxon>Legionella</taxon>
    </lineage>
</organism>
<evidence type="ECO:0008006" key="4">
    <source>
        <dbReference type="Google" id="ProtNLM"/>
    </source>
</evidence>
<keyword evidence="1" id="KW-0472">Membrane</keyword>
<gene>
    <name evidence="2" type="ORF">Llon_0999</name>
</gene>
<dbReference type="EMBL" id="LNYK01000014">
    <property type="protein sequence ID" value="KTD21834.1"/>
    <property type="molecule type" value="Genomic_DNA"/>
</dbReference>
<name>A0A0W0VP63_9GAMM</name>
<dbReference type="Proteomes" id="UP000054997">
    <property type="component" value="Unassembled WGS sequence"/>
</dbReference>
<keyword evidence="1" id="KW-0812">Transmembrane</keyword>